<dbReference type="InterPro" id="IPR015422">
    <property type="entry name" value="PyrdxlP-dep_Trfase_small"/>
</dbReference>
<keyword evidence="2" id="KW-0032">Aminotransferase</keyword>
<dbReference type="Gene3D" id="3.90.1150.10">
    <property type="entry name" value="Aspartate Aminotransferase, domain 1"/>
    <property type="match status" value="1"/>
</dbReference>
<name>A0ABV2UZD0_9ACTN</name>
<evidence type="ECO:0000313" key="3">
    <source>
        <dbReference type="Proteomes" id="UP001550210"/>
    </source>
</evidence>
<accession>A0ABV2UZD0</accession>
<dbReference type="Gene3D" id="3.40.640.10">
    <property type="entry name" value="Type I PLP-dependent aspartate aminotransferase-like (Major domain)"/>
    <property type="match status" value="1"/>
</dbReference>
<dbReference type="InterPro" id="IPR015421">
    <property type="entry name" value="PyrdxlP-dep_Trfase_major"/>
</dbReference>
<dbReference type="PANTHER" id="PTHR43686">
    <property type="entry name" value="SULFURTRANSFERASE-RELATED"/>
    <property type="match status" value="1"/>
</dbReference>
<feature type="domain" description="Aminotransferase class V" evidence="1">
    <location>
        <begin position="11"/>
        <end position="387"/>
    </location>
</feature>
<keyword evidence="2" id="KW-0808">Transferase</keyword>
<dbReference type="EMBL" id="JBEXPZ010000025">
    <property type="protein sequence ID" value="MET9846927.1"/>
    <property type="molecule type" value="Genomic_DNA"/>
</dbReference>
<keyword evidence="3" id="KW-1185">Reference proteome</keyword>
<dbReference type="RefSeq" id="WP_355398176.1">
    <property type="nucleotide sequence ID" value="NZ_JBEGHN010000001.1"/>
</dbReference>
<sequence length="536" mass="58249">MAGPYGPCPLVYADWTASGRALTFVEDAIRDEVAPFYANTHTEATLTGRVTTARREEARRLVAQAIGADDSACILFCGSGATSAVDRLITLLGLRLPDSLDQSYRLARHIPCDQRPVIFVGPYEHHSNELPWRETIAEVVAVPEDEDGHIDLACLERHLKAYADRPLRIGAFSAASNVTGILTDTDAVSRLLHQHGALAFFDFAAAAPYTDIRMSVPGDPQAAKDAVYFSPHKFVGGPGSPGVLAVRRDLCTTRIPALPGGGTVCYASPRDHRYLTDPVHRNEGGTPAIVESIRAGLAVHLKTLVGTETIHRREQDFLRRALSAWAAVPALEVLGSPRAERLPIVSFTVKAPCGHHLHHNFVVALLNDLFGIQARGGCSCAGPYGHRLLGIGMDRSRQFEKAILAGEEGLKPGWARLNFHYAISEAEFGYLVQAVQLVAAFGWTLLPDYAFDLTTGLWRHRNQPKDEAPALHALIERAQPPARSRVSGGERALAARLHTVSRLLNEHGAARPHTCSAHLPGSAFNALQWFETPSYA</sequence>
<gene>
    <name evidence="2" type="ORF">ABZZ21_20660</name>
</gene>
<dbReference type="InterPro" id="IPR000192">
    <property type="entry name" value="Aminotrans_V_dom"/>
</dbReference>
<reference evidence="2 3" key="1">
    <citation type="submission" date="2024-06" db="EMBL/GenBank/DDBJ databases">
        <title>The Natural Products Discovery Center: Release of the First 8490 Sequenced Strains for Exploring Actinobacteria Biosynthetic Diversity.</title>
        <authorList>
            <person name="Kalkreuter E."/>
            <person name="Kautsar S.A."/>
            <person name="Yang D."/>
            <person name="Bader C.D."/>
            <person name="Teijaro C.N."/>
            <person name="Fluegel L."/>
            <person name="Davis C.M."/>
            <person name="Simpson J.R."/>
            <person name="Lauterbach L."/>
            <person name="Steele A.D."/>
            <person name="Gui C."/>
            <person name="Meng S."/>
            <person name="Li G."/>
            <person name="Viehrig K."/>
            <person name="Ye F."/>
            <person name="Su P."/>
            <person name="Kiefer A.F."/>
            <person name="Nichols A."/>
            <person name="Cepeda A.J."/>
            <person name="Yan W."/>
            <person name="Fan B."/>
            <person name="Jiang Y."/>
            <person name="Adhikari A."/>
            <person name="Zheng C.-J."/>
            <person name="Schuster L."/>
            <person name="Cowan T.M."/>
            <person name="Smanski M.J."/>
            <person name="Chevrette M.G."/>
            <person name="De Carvalho L.P.S."/>
            <person name="Shen B."/>
        </authorList>
    </citation>
    <scope>NUCLEOTIDE SEQUENCE [LARGE SCALE GENOMIC DNA]</scope>
    <source>
        <strain evidence="2 3">NPDC006434</strain>
    </source>
</reference>
<dbReference type="SUPFAM" id="SSF53383">
    <property type="entry name" value="PLP-dependent transferases"/>
    <property type="match status" value="1"/>
</dbReference>
<comment type="caution">
    <text evidence="2">The sequence shown here is derived from an EMBL/GenBank/DDBJ whole genome shotgun (WGS) entry which is preliminary data.</text>
</comment>
<dbReference type="Pfam" id="PF00266">
    <property type="entry name" value="Aminotran_5"/>
    <property type="match status" value="1"/>
</dbReference>
<organism evidence="2 3">
    <name type="scientific">Streptomyces ossamyceticus</name>
    <dbReference type="NCBI Taxonomy" id="249581"/>
    <lineage>
        <taxon>Bacteria</taxon>
        <taxon>Bacillati</taxon>
        <taxon>Actinomycetota</taxon>
        <taxon>Actinomycetes</taxon>
        <taxon>Kitasatosporales</taxon>
        <taxon>Streptomycetaceae</taxon>
        <taxon>Streptomyces</taxon>
    </lineage>
</organism>
<proteinExistence type="predicted"/>
<evidence type="ECO:0000313" key="2">
    <source>
        <dbReference type="EMBL" id="MET9846927.1"/>
    </source>
</evidence>
<dbReference type="InterPro" id="IPR015424">
    <property type="entry name" value="PyrdxlP-dep_Trfase"/>
</dbReference>
<dbReference type="PANTHER" id="PTHR43686:SF1">
    <property type="entry name" value="AMINOTRAN_5 DOMAIN-CONTAINING PROTEIN"/>
    <property type="match status" value="1"/>
</dbReference>
<protein>
    <submittedName>
        <fullName evidence="2">Aminotransferase class V-fold PLP-dependent enzyme</fullName>
    </submittedName>
</protein>
<evidence type="ECO:0000259" key="1">
    <source>
        <dbReference type="Pfam" id="PF00266"/>
    </source>
</evidence>
<dbReference type="Proteomes" id="UP001550210">
    <property type="component" value="Unassembled WGS sequence"/>
</dbReference>
<dbReference type="GO" id="GO:0008483">
    <property type="term" value="F:transaminase activity"/>
    <property type="evidence" value="ECO:0007669"/>
    <property type="project" value="UniProtKB-KW"/>
</dbReference>